<name>A0ABP2T291_9LEPT</name>
<gene>
    <name evidence="1" type="ORF">LEP1GSC035_0516</name>
</gene>
<evidence type="ECO:0000313" key="2">
    <source>
        <dbReference type="Proteomes" id="UP000012099"/>
    </source>
</evidence>
<keyword evidence="2" id="KW-1185">Reference proteome</keyword>
<reference evidence="1 2" key="1">
    <citation type="submission" date="2013-01" db="EMBL/GenBank/DDBJ databases">
        <authorList>
            <person name="Harkins D.M."/>
            <person name="Durkin A.S."/>
            <person name="Brinkac L.M."/>
            <person name="Haft D.H."/>
            <person name="Selengut J.D."/>
            <person name="Sanka R."/>
            <person name="DePew J."/>
            <person name="Purushe J."/>
            <person name="Whelen A.C."/>
            <person name="Vinetz J.M."/>
            <person name="Sutton G.G."/>
            <person name="Nierman W.C."/>
            <person name="Fouts D.E."/>
        </authorList>
    </citation>
    <scope>NUCLEOTIDE SEQUENCE [LARGE SCALE GENOMIC DNA]</scope>
    <source>
        <strain evidence="1 2">2007001578</strain>
    </source>
</reference>
<protein>
    <submittedName>
        <fullName evidence="1">Uncharacterized protein</fullName>
    </submittedName>
</protein>
<sequence length="37" mass="4611">MTRKTEHLKTHFLWAREHFSLLEENPEFQKIVKWVNS</sequence>
<evidence type="ECO:0000313" key="1">
    <source>
        <dbReference type="EMBL" id="EMM98405.1"/>
    </source>
</evidence>
<proteinExistence type="predicted"/>
<accession>A0ABP2T291</accession>
<comment type="caution">
    <text evidence="1">The sequence shown here is derived from an EMBL/GenBank/DDBJ whole genome shotgun (WGS) entry which is preliminary data.</text>
</comment>
<organism evidence="1 2">
    <name type="scientific">Leptospira noguchii str. 2007001578</name>
    <dbReference type="NCBI Taxonomy" id="1049974"/>
    <lineage>
        <taxon>Bacteria</taxon>
        <taxon>Pseudomonadati</taxon>
        <taxon>Spirochaetota</taxon>
        <taxon>Spirochaetia</taxon>
        <taxon>Leptospirales</taxon>
        <taxon>Leptospiraceae</taxon>
        <taxon>Leptospira</taxon>
    </lineage>
</organism>
<dbReference type="EMBL" id="AHMH02000152">
    <property type="protein sequence ID" value="EMM98405.1"/>
    <property type="molecule type" value="Genomic_DNA"/>
</dbReference>
<dbReference type="Proteomes" id="UP000012099">
    <property type="component" value="Unassembled WGS sequence"/>
</dbReference>